<dbReference type="PANTHER" id="PTHR11437">
    <property type="entry name" value="RIBONUCLEASE"/>
    <property type="match status" value="1"/>
</dbReference>
<feature type="domain" description="Ribonuclease A-domain" evidence="3">
    <location>
        <begin position="26"/>
        <end position="134"/>
    </location>
</feature>
<proteinExistence type="inferred from homology"/>
<dbReference type="InterPro" id="IPR023412">
    <property type="entry name" value="RNaseA_domain"/>
</dbReference>
<keyword evidence="2" id="KW-0732">Signal</keyword>
<dbReference type="Gene3D" id="3.10.130.10">
    <property type="entry name" value="Ribonuclease A-like domain"/>
    <property type="match status" value="1"/>
</dbReference>
<comment type="similarity">
    <text evidence="1">Belongs to the pancreatic ribonuclease family.</text>
</comment>
<dbReference type="GO" id="GO:0050830">
    <property type="term" value="P:defense response to Gram-positive bacterium"/>
    <property type="evidence" value="ECO:0007669"/>
    <property type="project" value="TreeGrafter"/>
</dbReference>
<name>A0A3Q2QB40_FUNHE</name>
<dbReference type="Ensembl" id="ENSFHET00000010487.1">
    <property type="protein sequence ID" value="ENSFHEP00000023382.1"/>
    <property type="gene ID" value="ENSFHEG00000004354.1"/>
</dbReference>
<dbReference type="InterPro" id="IPR036816">
    <property type="entry name" value="RNaseA-like_dom_sf"/>
</dbReference>
<organism evidence="4 5">
    <name type="scientific">Fundulus heteroclitus</name>
    <name type="common">Killifish</name>
    <name type="synonym">Mummichog</name>
    <dbReference type="NCBI Taxonomy" id="8078"/>
    <lineage>
        <taxon>Eukaryota</taxon>
        <taxon>Metazoa</taxon>
        <taxon>Chordata</taxon>
        <taxon>Craniata</taxon>
        <taxon>Vertebrata</taxon>
        <taxon>Euteleostomi</taxon>
        <taxon>Actinopterygii</taxon>
        <taxon>Neopterygii</taxon>
        <taxon>Teleostei</taxon>
        <taxon>Neoteleostei</taxon>
        <taxon>Acanthomorphata</taxon>
        <taxon>Ovalentaria</taxon>
        <taxon>Atherinomorphae</taxon>
        <taxon>Cyprinodontiformes</taxon>
        <taxon>Fundulidae</taxon>
        <taxon>Fundulus</taxon>
    </lineage>
</organism>
<dbReference type="GeneTree" id="ENSGT00940000178488"/>
<dbReference type="GO" id="GO:0004540">
    <property type="term" value="F:RNA nuclease activity"/>
    <property type="evidence" value="ECO:0007669"/>
    <property type="project" value="TreeGrafter"/>
</dbReference>
<reference evidence="4" key="1">
    <citation type="submission" date="2025-08" db="UniProtKB">
        <authorList>
            <consortium name="Ensembl"/>
        </authorList>
    </citation>
    <scope>IDENTIFICATION</scope>
</reference>
<dbReference type="Proteomes" id="UP000265000">
    <property type="component" value="Unplaced"/>
</dbReference>
<dbReference type="GO" id="GO:0003676">
    <property type="term" value="F:nucleic acid binding"/>
    <property type="evidence" value="ECO:0007669"/>
    <property type="project" value="InterPro"/>
</dbReference>
<reference evidence="4" key="2">
    <citation type="submission" date="2025-09" db="UniProtKB">
        <authorList>
            <consortium name="Ensembl"/>
        </authorList>
    </citation>
    <scope>IDENTIFICATION</scope>
</reference>
<dbReference type="Pfam" id="PF00074">
    <property type="entry name" value="RnaseA"/>
    <property type="match status" value="1"/>
</dbReference>
<accession>A0A3Q2QB40</accession>
<sequence>MSILPVCLLVGLLLLQGTAPQQNDEVKRLYEQFLNQHVIGALDENDCSKVIEERKIQDKNGFKETNTFIIASKEAVTAICQGRKSGENIESKGQFNVVVCTHVDKGKYKGERLGYHYIAVGCKDYFPVHFGTHQSFVRPDMLCIGCIFYSL</sequence>
<feature type="signal peptide" evidence="2">
    <location>
        <begin position="1"/>
        <end position="20"/>
    </location>
</feature>
<dbReference type="AlphaFoldDB" id="A0A3Q2QB40"/>
<evidence type="ECO:0000313" key="5">
    <source>
        <dbReference type="Proteomes" id="UP000265000"/>
    </source>
</evidence>
<evidence type="ECO:0000259" key="3">
    <source>
        <dbReference type="SMART" id="SM00092"/>
    </source>
</evidence>
<dbReference type="SMART" id="SM00092">
    <property type="entry name" value="RNAse_Pc"/>
    <property type="match status" value="1"/>
</dbReference>
<dbReference type="SUPFAM" id="SSF54076">
    <property type="entry name" value="RNase A-like"/>
    <property type="match status" value="1"/>
</dbReference>
<evidence type="ECO:0000256" key="2">
    <source>
        <dbReference type="SAM" id="SignalP"/>
    </source>
</evidence>
<protein>
    <recommendedName>
        <fullName evidence="3">Ribonuclease A-domain domain-containing protein</fullName>
    </recommendedName>
</protein>
<evidence type="ECO:0000313" key="4">
    <source>
        <dbReference type="Ensembl" id="ENSFHEP00000023382.1"/>
    </source>
</evidence>
<evidence type="ECO:0000256" key="1">
    <source>
        <dbReference type="ARBA" id="ARBA00005600"/>
    </source>
</evidence>
<dbReference type="InterPro" id="IPR001427">
    <property type="entry name" value="RNaseA"/>
</dbReference>
<feature type="chain" id="PRO_5018707907" description="Ribonuclease A-domain domain-containing protein" evidence="2">
    <location>
        <begin position="21"/>
        <end position="151"/>
    </location>
</feature>
<keyword evidence="5" id="KW-1185">Reference proteome</keyword>